<name>A0A6N2YNQ8_ENTAG</name>
<gene>
    <name evidence="1" type="ORF">PALFYP105_02217</name>
</gene>
<reference evidence="1" key="1">
    <citation type="submission" date="2019-11" db="EMBL/GenBank/DDBJ databases">
        <authorList>
            <person name="Feng L."/>
        </authorList>
    </citation>
    <scope>NUCLEOTIDE SEQUENCE</scope>
    <source>
        <strain evidence="1">PagglomeransLFYP105</strain>
    </source>
</reference>
<evidence type="ECO:0000313" key="1">
    <source>
        <dbReference type="EMBL" id="VYT67833.1"/>
    </source>
</evidence>
<dbReference type="EMBL" id="CACRUS010000003">
    <property type="protein sequence ID" value="VYT67833.1"/>
    <property type="molecule type" value="Genomic_DNA"/>
</dbReference>
<protein>
    <submittedName>
        <fullName evidence="1">Uncharacterized protein</fullName>
    </submittedName>
</protein>
<dbReference type="AlphaFoldDB" id="A0A6N2YNQ8"/>
<accession>A0A6N2YNQ8</accession>
<proteinExistence type="predicted"/>
<organism evidence="1">
    <name type="scientific">Enterobacter agglomerans</name>
    <name type="common">Erwinia herbicola</name>
    <name type="synonym">Pantoea agglomerans</name>
    <dbReference type="NCBI Taxonomy" id="549"/>
    <lineage>
        <taxon>Bacteria</taxon>
        <taxon>Pseudomonadati</taxon>
        <taxon>Pseudomonadota</taxon>
        <taxon>Gammaproteobacteria</taxon>
        <taxon>Enterobacterales</taxon>
        <taxon>Erwiniaceae</taxon>
        <taxon>Pantoea</taxon>
        <taxon>Pantoea agglomerans group</taxon>
    </lineage>
</organism>
<sequence>MEDFKGTKGNWSYSKETGTIRGNGGLLAELLINGSEDHNGTLMAAAPELLEALQLSLTAMNEMGDILNFHDMADAESVEKLTPAFEMARTAINNALGKE</sequence>